<organism evidence="3 4">
    <name type="scientific">Lujinxingia litoralis</name>
    <dbReference type="NCBI Taxonomy" id="2211119"/>
    <lineage>
        <taxon>Bacteria</taxon>
        <taxon>Deltaproteobacteria</taxon>
        <taxon>Bradymonadales</taxon>
        <taxon>Lujinxingiaceae</taxon>
        <taxon>Lujinxingia</taxon>
    </lineage>
</organism>
<sequence length="386" mass="41110">MLHAGVFGKQALPADTSCPGGPAKLMDDDDGRVKLFFGGRTVVFKHASAIAALTLLLTFSHSVSAQQPVTKQELTEADLSTLVNLAREAYEAGEYEVAIERLLLANRREPDPRLLINVARSYAQADNCALSLVYYAAFVRHPAAQEPLIASAQAALDEGKADCPAYTDELGGRIMFESEPMFARVYIDDTFIGTTPTESAGLAPGTYQVRMELDDHQDFTQELEVVAQQDATIGAIMETPSAEVSESDSLPDATEAPADEAQAPVNYFAYGLVGAGALALGNGLVFDLVVIPGIDEERRQLSPDQTDEYAELTSRRQSRANIAIGSYVAGAVLITGGVAWLVYDYMSAGAGSDNSQQDDIQRRLGSIQVAPALGQGVAGVVLGGRF</sequence>
<reference evidence="3 4" key="1">
    <citation type="submission" date="2018-05" db="EMBL/GenBank/DDBJ databases">
        <title>Lujinxingia marina gen. nov. sp. nov., a new facultative anaerobic member of the class Deltaproteobacteria, and proposal of Lujinxingaceae fam. nov.</title>
        <authorList>
            <person name="Li C.-M."/>
        </authorList>
    </citation>
    <scope>NUCLEOTIDE SEQUENCE [LARGE SCALE GENOMIC DNA]</scope>
    <source>
        <strain evidence="3 4">B210</strain>
    </source>
</reference>
<dbReference type="Gene3D" id="1.25.40.10">
    <property type="entry name" value="Tetratricopeptide repeat domain"/>
    <property type="match status" value="1"/>
</dbReference>
<proteinExistence type="predicted"/>
<comment type="caution">
    <text evidence="3">The sequence shown here is derived from an EMBL/GenBank/DDBJ whole genome shotgun (WGS) entry which is preliminary data.</text>
</comment>
<dbReference type="EMBL" id="QHKO01000001">
    <property type="protein sequence ID" value="RAL24750.1"/>
    <property type="molecule type" value="Genomic_DNA"/>
</dbReference>
<dbReference type="Pfam" id="PF08308">
    <property type="entry name" value="PEGA"/>
    <property type="match status" value="1"/>
</dbReference>
<evidence type="ECO:0000259" key="2">
    <source>
        <dbReference type="Pfam" id="PF08308"/>
    </source>
</evidence>
<dbReference type="AlphaFoldDB" id="A0A328CB31"/>
<feature type="domain" description="PEGA" evidence="2">
    <location>
        <begin position="174"/>
        <end position="232"/>
    </location>
</feature>
<gene>
    <name evidence="3" type="ORF">DL240_00635</name>
</gene>
<dbReference type="InterPro" id="IPR013229">
    <property type="entry name" value="PEGA"/>
</dbReference>
<keyword evidence="1" id="KW-0472">Membrane</keyword>
<keyword evidence="1" id="KW-1133">Transmembrane helix</keyword>
<evidence type="ECO:0000313" key="3">
    <source>
        <dbReference type="EMBL" id="RAL24750.1"/>
    </source>
</evidence>
<accession>A0A328CB31</accession>
<evidence type="ECO:0000313" key="4">
    <source>
        <dbReference type="Proteomes" id="UP000249169"/>
    </source>
</evidence>
<keyword evidence="1" id="KW-0812">Transmembrane</keyword>
<feature type="transmembrane region" description="Helical" evidence="1">
    <location>
        <begin position="322"/>
        <end position="343"/>
    </location>
</feature>
<feature type="transmembrane region" description="Helical" evidence="1">
    <location>
        <begin position="267"/>
        <end position="291"/>
    </location>
</feature>
<name>A0A328CB31_9DELT</name>
<protein>
    <recommendedName>
        <fullName evidence="2">PEGA domain-containing protein</fullName>
    </recommendedName>
</protein>
<dbReference type="Proteomes" id="UP000249169">
    <property type="component" value="Unassembled WGS sequence"/>
</dbReference>
<dbReference type="InterPro" id="IPR011990">
    <property type="entry name" value="TPR-like_helical_dom_sf"/>
</dbReference>
<evidence type="ECO:0000256" key="1">
    <source>
        <dbReference type="SAM" id="Phobius"/>
    </source>
</evidence>
<keyword evidence="4" id="KW-1185">Reference proteome</keyword>